<dbReference type="EMBL" id="CP093345">
    <property type="protein sequence ID" value="WOG91332.1"/>
    <property type="molecule type" value="Genomic_DNA"/>
</dbReference>
<dbReference type="OrthoDB" id="722566at2759"/>
<reference evidence="1" key="1">
    <citation type="journal article" date="2016" name="Nat. Genet.">
        <title>A high-quality carrot genome assembly provides new insights into carotenoid accumulation and asterid genome evolution.</title>
        <authorList>
            <person name="Iorizzo M."/>
            <person name="Ellison S."/>
            <person name="Senalik D."/>
            <person name="Zeng P."/>
            <person name="Satapoomin P."/>
            <person name="Huang J."/>
            <person name="Bowman M."/>
            <person name="Iovene M."/>
            <person name="Sanseverino W."/>
            <person name="Cavagnaro P."/>
            <person name="Yildiz M."/>
            <person name="Macko-Podgorni A."/>
            <person name="Moranska E."/>
            <person name="Grzebelus E."/>
            <person name="Grzebelus D."/>
            <person name="Ashrafi H."/>
            <person name="Zheng Z."/>
            <person name="Cheng S."/>
            <person name="Spooner D."/>
            <person name="Van Deynze A."/>
            <person name="Simon P."/>
        </authorList>
    </citation>
    <scope>NUCLEOTIDE SEQUENCE</scope>
    <source>
        <tissue evidence="1">Leaf</tissue>
    </source>
</reference>
<proteinExistence type="predicted"/>
<dbReference type="PANTHER" id="PTHR38926:SF13">
    <property type="entry name" value="F-BOX DOMAIN CONTAINING PROTEIN, EXPRESSED"/>
    <property type="match status" value="1"/>
</dbReference>
<dbReference type="SUPFAM" id="SSF52047">
    <property type="entry name" value="RNI-like"/>
    <property type="match status" value="1"/>
</dbReference>
<dbReference type="Gramene" id="KZN00604">
    <property type="protein sequence ID" value="KZN00604"/>
    <property type="gene ID" value="DCAR_009358"/>
</dbReference>
<dbReference type="GO" id="GO:0050829">
    <property type="term" value="P:defense response to Gram-negative bacterium"/>
    <property type="evidence" value="ECO:0007669"/>
    <property type="project" value="EnsemblPlants"/>
</dbReference>
<evidence type="ECO:0000313" key="2">
    <source>
        <dbReference type="Proteomes" id="UP000077755"/>
    </source>
</evidence>
<gene>
    <name evidence="1" type="ORF">DCAR_0310580</name>
</gene>
<keyword evidence="2" id="KW-1185">Reference proteome</keyword>
<dbReference type="Gene3D" id="1.20.1280.50">
    <property type="match status" value="1"/>
</dbReference>
<protein>
    <submittedName>
        <fullName evidence="1">Uncharacterized protein</fullName>
    </submittedName>
</protein>
<dbReference type="Pfam" id="PF12937">
    <property type="entry name" value="F-box-like"/>
    <property type="match status" value="1"/>
</dbReference>
<organism evidence="1 2">
    <name type="scientific">Daucus carota subsp. sativus</name>
    <name type="common">Carrot</name>
    <dbReference type="NCBI Taxonomy" id="79200"/>
    <lineage>
        <taxon>Eukaryota</taxon>
        <taxon>Viridiplantae</taxon>
        <taxon>Streptophyta</taxon>
        <taxon>Embryophyta</taxon>
        <taxon>Tracheophyta</taxon>
        <taxon>Spermatophyta</taxon>
        <taxon>Magnoliopsida</taxon>
        <taxon>eudicotyledons</taxon>
        <taxon>Gunneridae</taxon>
        <taxon>Pentapetalae</taxon>
        <taxon>asterids</taxon>
        <taxon>campanulids</taxon>
        <taxon>Apiales</taxon>
        <taxon>Apiaceae</taxon>
        <taxon>Apioideae</taxon>
        <taxon>Scandiceae</taxon>
        <taxon>Daucinae</taxon>
        <taxon>Daucus</taxon>
        <taxon>Daucus sect. Daucus</taxon>
    </lineage>
</organism>
<name>A0A166A079_DAUCS</name>
<dbReference type="OMA" id="AWRMACC"/>
<dbReference type="Gene3D" id="3.80.10.10">
    <property type="entry name" value="Ribonuclease Inhibitor"/>
    <property type="match status" value="1"/>
</dbReference>
<dbReference type="AlphaFoldDB" id="A0A166A079"/>
<sequence length="305" mass="35409">MEEGGAFSRRWEDLDFDVLMKIIESFTKYELTPGIAQVCRAWRFACSDPLLWETVDLSHMKSNFIKTSLEPFVYVDNQSDKTLTRILRLSLSLSHGNIKTLIFHFNLYLTDEQLTYTAERCPKLKRLVMPAWNRIKRTGICRAISMWKDLESMTMPSIGTPRYVMEEISKNCKNFAELKIMGSFNVLCATSIVQFLPNIRVLSLRCSMVVKEALIIILDSLKHLEVLNISHCHIADFTSPPPRKRILKEIDEDILQKASGLRQFITCMNDSCIMCQRSRADEGLMRWYRYEENSWKADEVQSLAL</sequence>
<dbReference type="KEGG" id="dcr:108211735"/>
<dbReference type="GO" id="GO:1905761">
    <property type="term" value="F:SCF ubiquitin ligase complex binding"/>
    <property type="evidence" value="ECO:0007669"/>
    <property type="project" value="EnsemblPlants"/>
</dbReference>
<evidence type="ECO:0000313" key="1">
    <source>
        <dbReference type="EMBL" id="WOG91332.1"/>
    </source>
</evidence>
<dbReference type="PANTHER" id="PTHR38926">
    <property type="entry name" value="F-BOX DOMAIN CONTAINING PROTEIN, EXPRESSED"/>
    <property type="match status" value="1"/>
</dbReference>
<dbReference type="InterPro" id="IPR001810">
    <property type="entry name" value="F-box_dom"/>
</dbReference>
<accession>A0A166A079</accession>
<reference evidence="1" key="2">
    <citation type="submission" date="2022-03" db="EMBL/GenBank/DDBJ databases">
        <title>Draft title - Genomic analysis of global carrot germplasm unveils the trajectory of domestication and the origin of high carotenoid orange carrot.</title>
        <authorList>
            <person name="Iorizzo M."/>
            <person name="Ellison S."/>
            <person name="Senalik D."/>
            <person name="Macko-Podgorni A."/>
            <person name="Grzebelus D."/>
            <person name="Bostan H."/>
            <person name="Rolling W."/>
            <person name="Curaba J."/>
            <person name="Simon P."/>
        </authorList>
    </citation>
    <scope>NUCLEOTIDE SEQUENCE</scope>
    <source>
        <tissue evidence="1">Leaf</tissue>
    </source>
</reference>
<dbReference type="Proteomes" id="UP000077755">
    <property type="component" value="Chromosome 3"/>
</dbReference>
<dbReference type="InterPro" id="IPR032675">
    <property type="entry name" value="LRR_dom_sf"/>
</dbReference>